<proteinExistence type="predicted"/>
<evidence type="ECO:0000313" key="2">
    <source>
        <dbReference type="EMBL" id="AAC49249.1"/>
    </source>
</evidence>
<keyword evidence="1" id="KW-0472">Membrane</keyword>
<dbReference type="PIR" id="S63633">
    <property type="entry name" value="S63633"/>
</dbReference>
<evidence type="ECO:0000256" key="1">
    <source>
        <dbReference type="SAM" id="Phobius"/>
    </source>
</evidence>
<keyword evidence="1" id="KW-1133">Transmembrane helix</keyword>
<geneLocation type="mitochondrion" evidence="2"/>
<dbReference type="GeneID" id="801849"/>
<name>Q33765_ALLMA</name>
<keyword evidence="1" id="KW-0812">Transmembrane</keyword>
<reference evidence="2" key="1">
    <citation type="journal article" date="1996" name="J. Mol. Biol.">
        <title>The mitochondrial DNA of Allomyces macrogynus: the complete genomic sequence from an ancestral fungus.</title>
        <authorList>
            <person name="Paquin B."/>
            <person name="Lang B.F."/>
        </authorList>
    </citation>
    <scope>NUCLEOTIDE SEQUENCE</scope>
</reference>
<feature type="transmembrane region" description="Helical" evidence="1">
    <location>
        <begin position="7"/>
        <end position="31"/>
    </location>
</feature>
<accession>Q33765</accession>
<protein>
    <submittedName>
        <fullName evidence="2">ORF204</fullName>
    </submittedName>
</protein>
<keyword evidence="2" id="KW-0496">Mitochondrion</keyword>
<dbReference type="VEuPathDB" id="FungiDB:AlmafMp29"/>
<dbReference type="AlphaFoldDB" id="Q33765"/>
<organism evidence="2">
    <name type="scientific">Allomyces macrogynus</name>
    <dbReference type="NCBI Taxonomy" id="28583"/>
    <lineage>
        <taxon>Eukaryota</taxon>
        <taxon>Fungi</taxon>
        <taxon>Fungi incertae sedis</taxon>
        <taxon>Blastocladiomycota</taxon>
        <taxon>Blastocladiomycetes</taxon>
        <taxon>Blastocladiales</taxon>
        <taxon>Blastocladiaceae</taxon>
        <taxon>Allomyces</taxon>
    </lineage>
</organism>
<gene>
    <name evidence="2" type="primary">orf204</name>
</gene>
<dbReference type="RefSeq" id="NP_043748.1">
    <property type="nucleotide sequence ID" value="NC_001715.1"/>
</dbReference>
<dbReference type="EMBL" id="U41288">
    <property type="protein sequence ID" value="AAC49249.1"/>
    <property type="molecule type" value="Genomic_DNA"/>
</dbReference>
<sequence>MIASAKIIGAGLISIGLAGAGVGVEVVIYLFNIVSDLLLNAANAGSIILASADAVVSNGITLIKELKQEHLYQIVGFSITVDKLPHSVILVLGPKLVVFGYYYTNSKLTGRAAQDILTPFLDKHRGHEFHFTYFPLCSFDSLKLFLTSFKWDGVNIPEDKSELLFTKEHELKDFKRQFTRRFNGNIETTISQINEYGNFEGDN</sequence>